<accession>A0AB33AL25</accession>
<dbReference type="KEGG" id="slu:KE3_0874"/>
<evidence type="ECO:0000313" key="2">
    <source>
        <dbReference type="Proteomes" id="UP000015268"/>
    </source>
</evidence>
<dbReference type="EMBL" id="CP003025">
    <property type="protein sequence ID" value="AGS05373.1"/>
    <property type="molecule type" value="Genomic_DNA"/>
</dbReference>
<gene>
    <name evidence="1" type="ORF">KE3_0874</name>
</gene>
<dbReference type="Proteomes" id="UP000015268">
    <property type="component" value="Chromosome"/>
</dbReference>
<protein>
    <submittedName>
        <fullName evidence="1">Uncharacterized protein</fullName>
    </submittedName>
</protein>
<reference evidence="1 2" key="1">
    <citation type="journal article" date="2013" name="BMC Microbiol.">
        <title>Dynamics of fecal microbial communities in children with diarrhea of unknown etiology and genomic analysis of associated Streptococcus lutetiensis.</title>
        <authorList>
            <person name="Jin D."/>
            <person name="Chen C."/>
            <person name="Li L."/>
            <person name="Lu S."/>
            <person name="Li Z."/>
            <person name="Zhou Z."/>
            <person name="Jing H."/>
            <person name="Xu Y."/>
            <person name="Du P."/>
            <person name="Wang H."/>
            <person name="Xiong Y."/>
            <person name="Zheng H."/>
            <person name="Bai X."/>
            <person name="Sun H."/>
            <person name="Wang L."/>
            <person name="Ye C."/>
            <person name="Gottschalk M."/>
            <person name="Xu J."/>
        </authorList>
    </citation>
    <scope>NUCLEOTIDE SEQUENCE [LARGE SCALE GENOMIC DNA]</scope>
    <source>
        <strain evidence="1 2">033</strain>
    </source>
</reference>
<proteinExistence type="predicted"/>
<sequence length="113" mass="13264">MQLYLALGTPVLNIEMPNFEPRRFEGLRELAHHLTIQEFLEGQYDVNHSVPNPEDYLLIRQDLEKRCEAYTGYKSEEGFFNGQELQSFLTDPKLLQSLVTGLWTAHHFYGVYR</sequence>
<organism evidence="1 2">
    <name type="scientific">Streptococcus lutetiensis 033</name>
    <dbReference type="NCBI Taxonomy" id="1076934"/>
    <lineage>
        <taxon>Bacteria</taxon>
        <taxon>Bacillati</taxon>
        <taxon>Bacillota</taxon>
        <taxon>Bacilli</taxon>
        <taxon>Lactobacillales</taxon>
        <taxon>Streptococcaceae</taxon>
        <taxon>Streptococcus</taxon>
    </lineage>
</organism>
<dbReference type="AlphaFoldDB" id="A0AB33AL25"/>
<name>A0AB33AL25_9STRE</name>
<evidence type="ECO:0000313" key="1">
    <source>
        <dbReference type="EMBL" id="AGS05373.1"/>
    </source>
</evidence>
<keyword evidence="2" id="KW-1185">Reference proteome</keyword>